<evidence type="ECO:0000256" key="5">
    <source>
        <dbReference type="ARBA" id="ARBA00022927"/>
    </source>
</evidence>
<dbReference type="GO" id="GO:0098943">
    <property type="term" value="P:neurotransmitter receptor transport, postsynaptic endosome to lysosome"/>
    <property type="evidence" value="ECO:0007669"/>
    <property type="project" value="TreeGrafter"/>
</dbReference>
<evidence type="ECO:0000259" key="8">
    <source>
        <dbReference type="SMART" id="SM01354"/>
    </source>
</evidence>
<evidence type="ECO:0000256" key="3">
    <source>
        <dbReference type="ARBA" id="ARBA00022448"/>
    </source>
</evidence>
<dbReference type="FunFam" id="1.25.10.10:FF:001926">
    <property type="entry name" value="Uncharacterized protein"/>
    <property type="match status" value="1"/>
</dbReference>
<sequence length="1506" mass="169050">MALSVVKGKLERVLDKNPQDLVRGIRKHGVDEAKYIGQCLDEIKNELKDSSFSVKANAISKLLYIQMLGYDTSWAVFNIVEVMSSQKFTFKRIGYLAASQSFHSGTDVLMLATNLIRKDLMSCNLYDAGIALSGVACFINPDLATDLYSDILSLMNSPKPYLRKKAVLLLYKVFLNYPEALRICFPQLKDKLDDPDPGRLIHAAFPIMALSVVKGKLERVLDKNPQDLVRGIRKHGVDEAKYIGQCLDEIKNELKDSSFSVKANAISKLLYIQMLGYDTSWAVFNIVEVMSSQKFTFKRIGYLAASQSFHSGTDVLMLATNLIRKDLMSCNLYDAGIALSGVACFINPDLATDLYSDILSLMNSPKPYLRKKAVLLLYKVFLNYPEALRICFPQLKDKLDDPDPGVQSAAVNVICELARKNPKNYLSLSPIFFKLMTTSSNNWVLIKIIKLFGTLTPLEPRLGKKLIGPLTNLIHSTSAMSLLYECINTVVAVLISISSGIPSHQASIQLCVQKLRILIEDSDQNLKYLGLLAMRKILLYHPQSVQPHKDLILGCLDDKDESIRLRALDLLHGMVSKTNLMDIVKHLMIHIGNSSSGLHYRNELLSKVVYICSQDNYRNVTSFEWYVTVLVELASIDGIRNGELLAAQLMDVSIRVPTVRTFCVEQMAILLDISQSLTSGGKQNAIQETLRAAAWICGEYADLNNPEQTLNSLVSIALELPGLSSSIQAVLIFNAFKIYSVVIKSMTCKAIQSLPSTFTNKKYQENGEHLIDMSDNEHHNNTETVDDQVTSLKTLQNLIIHLTELTNFLMDKFIQYVHSSDLEVQERAVSIHQVLSLVSKRFTKIQSFLSSSSTLQQNNNPSTLILDSDFSSPSLSNHQSLDNLPDQFHNSQLTSSSINITNINNNTGDNRVDTQPHSRSNSIQMDTMPSITSIVSPTVILNLIQSIINELSALFTGEIIPVAPKAQKKVPIPEGLDLDAWINPPVPVRKQPWTNALDFIGKSINDTDDHRSIHWNNESVNNECDIFFGLQDSKSQTVQLTAEQLEEMRSKRLQNQQNNPNYLKPVNPKKNNLENSLNEQQNDVNLIKNGVEQLSLNVTDSNKQYCQTQSSARKLATSDQFAAEMRKKFQTAASDVERKLRSTTKSNHSKNIHKKKHLIISPPPSSSSLSSLTINNNSKSTNQVENTQEENKIDYIIKDKFTSHVGMSIDNESPSDTENANDPHHRLNIVLDNIITQDNSKLPHSIPSQHSKHSTIHKTSPKKSSKLSSKHHKMNKEMVNNNHQLVNESRSSENINYENLLNNNDNNTTYHRSGYEAFDSDIKQTEILSSKKVRLKSSLNSHHHHNDNDNNSKNKQSPNNSPIPSVPYGNKSIISSNNDNISIPETKFCISSSVINTDIFTSLLSTGELNSFQSAKICCPSLLSIIRQSEKSNSLIMHTNKIFAQIISVLEKKIPCLEELETIKHLITPCNINKSSFLLMQYYKLFIIFVPKFNIIIEREQINNLE</sequence>
<feature type="region of interest" description="Disordered" evidence="7">
    <location>
        <begin position="1334"/>
        <end position="1370"/>
    </location>
</feature>
<proteinExistence type="inferred from homology"/>
<dbReference type="Gene3D" id="1.25.10.10">
    <property type="entry name" value="Leucine-rich Repeat Variant"/>
    <property type="match status" value="2"/>
</dbReference>
<evidence type="ECO:0000256" key="4">
    <source>
        <dbReference type="ARBA" id="ARBA00022737"/>
    </source>
</evidence>
<evidence type="ECO:0000256" key="7">
    <source>
        <dbReference type="SAM" id="MobiDB-lite"/>
    </source>
</evidence>
<dbReference type="SUPFAM" id="SSF48371">
    <property type="entry name" value="ARM repeat"/>
    <property type="match status" value="2"/>
</dbReference>
<feature type="compositionally biased region" description="Polar residues" evidence="7">
    <location>
        <begin position="1240"/>
        <end position="1249"/>
    </location>
</feature>
<keyword evidence="4" id="KW-0677">Repeat</keyword>
<dbReference type="FunFam" id="1.25.10.10:FF:000055">
    <property type="entry name" value="AP-3 complex subunit delta"/>
    <property type="match status" value="1"/>
</dbReference>
<gene>
    <name evidence="9" type="ORF">DC041_0008052</name>
</gene>
<dbReference type="GO" id="GO:0048499">
    <property type="term" value="P:synaptic vesicle membrane organization"/>
    <property type="evidence" value="ECO:0007669"/>
    <property type="project" value="TreeGrafter"/>
</dbReference>
<accession>A0A430QNZ6</accession>
<reference evidence="9 10" key="1">
    <citation type="journal article" date="2019" name="PLoS Pathog.">
        <title>Genome sequence of the bovine parasite Schistosoma bovis Tanzania.</title>
        <authorList>
            <person name="Oey H."/>
            <person name="Zakrzewski M."/>
            <person name="Gobert G."/>
            <person name="Gravermann K."/>
            <person name="Stoye J."/>
            <person name="Jones M."/>
            <person name="Mcmanus D."/>
            <person name="Krause L."/>
        </authorList>
    </citation>
    <scope>NUCLEOTIDE SEQUENCE [LARGE SCALE GENOMIC DNA]</scope>
    <source>
        <strain evidence="9 10">TAN1997</strain>
    </source>
</reference>
<dbReference type="InterPro" id="IPR002553">
    <property type="entry name" value="Clathrin/coatomer_adapt-like_N"/>
</dbReference>
<dbReference type="SMART" id="SM01354">
    <property type="entry name" value="BLVR"/>
    <property type="match status" value="1"/>
</dbReference>
<dbReference type="Proteomes" id="UP000290809">
    <property type="component" value="Unassembled WGS sequence"/>
</dbReference>
<evidence type="ECO:0000256" key="2">
    <source>
        <dbReference type="ARBA" id="ARBA00006613"/>
    </source>
</evidence>
<dbReference type="InterPro" id="IPR017105">
    <property type="entry name" value="AP3_complex_dsu"/>
</dbReference>
<keyword evidence="5" id="KW-0653">Protein transport</keyword>
<protein>
    <submittedName>
        <fullName evidence="9">AP-3 complex subunit delta</fullName>
    </submittedName>
</protein>
<dbReference type="GO" id="GO:0098830">
    <property type="term" value="C:presynaptic endosome"/>
    <property type="evidence" value="ECO:0007669"/>
    <property type="project" value="TreeGrafter"/>
</dbReference>
<dbReference type="STRING" id="6184.A0A430QNZ6"/>
<comment type="caution">
    <text evidence="9">The sequence shown here is derived from an EMBL/GenBank/DDBJ whole genome shotgun (WGS) entry which is preliminary data.</text>
</comment>
<dbReference type="GO" id="GO:0010008">
    <property type="term" value="C:endosome membrane"/>
    <property type="evidence" value="ECO:0007669"/>
    <property type="project" value="TreeGrafter"/>
</dbReference>
<dbReference type="GO" id="GO:1904115">
    <property type="term" value="C:axon cytoplasm"/>
    <property type="evidence" value="ECO:0007669"/>
    <property type="project" value="GOC"/>
</dbReference>
<dbReference type="InterPro" id="IPR010474">
    <property type="entry name" value="AP3D_dom_metazoa"/>
</dbReference>
<feature type="compositionally biased region" description="Low complexity" evidence="7">
    <location>
        <begin position="1353"/>
        <end position="1362"/>
    </location>
</feature>
<keyword evidence="6" id="KW-0472">Membrane</keyword>
<feature type="compositionally biased region" description="Basic residues" evidence="7">
    <location>
        <begin position="1250"/>
        <end position="1274"/>
    </location>
</feature>
<name>A0A430QNZ6_SCHBO</name>
<dbReference type="PANTHER" id="PTHR22781:SF12">
    <property type="entry name" value="AP-3 COMPLEX SUBUNIT DELTA-1"/>
    <property type="match status" value="1"/>
</dbReference>
<feature type="region of interest" description="Disordered" evidence="7">
    <location>
        <begin position="1052"/>
        <end position="1074"/>
    </location>
</feature>
<dbReference type="EMBL" id="QMKO01001503">
    <property type="protein sequence ID" value="RTG89443.1"/>
    <property type="molecule type" value="Genomic_DNA"/>
</dbReference>
<keyword evidence="10" id="KW-1185">Reference proteome</keyword>
<keyword evidence="3" id="KW-0813">Transport</keyword>
<dbReference type="GO" id="GO:0043195">
    <property type="term" value="C:terminal bouton"/>
    <property type="evidence" value="ECO:0007669"/>
    <property type="project" value="TreeGrafter"/>
</dbReference>
<evidence type="ECO:0000313" key="9">
    <source>
        <dbReference type="EMBL" id="RTG89443.1"/>
    </source>
</evidence>
<evidence type="ECO:0000256" key="6">
    <source>
        <dbReference type="ARBA" id="ARBA00023136"/>
    </source>
</evidence>
<evidence type="ECO:0000313" key="10">
    <source>
        <dbReference type="Proteomes" id="UP000290809"/>
    </source>
</evidence>
<feature type="compositionally biased region" description="Basic residues" evidence="7">
    <location>
        <begin position="1147"/>
        <end position="1158"/>
    </location>
</feature>
<feature type="compositionally biased region" description="Low complexity" evidence="7">
    <location>
        <begin position="1166"/>
        <end position="1182"/>
    </location>
</feature>
<dbReference type="InterPro" id="IPR011989">
    <property type="entry name" value="ARM-like"/>
</dbReference>
<feature type="domain" description="AP-3 complex subunit delta" evidence="8">
    <location>
        <begin position="1040"/>
        <end position="1232"/>
    </location>
</feature>
<evidence type="ECO:0000256" key="1">
    <source>
        <dbReference type="ARBA" id="ARBA00004308"/>
    </source>
</evidence>
<dbReference type="GO" id="GO:0016182">
    <property type="term" value="P:synaptic vesicle budding from endosome"/>
    <property type="evidence" value="ECO:0007669"/>
    <property type="project" value="TreeGrafter"/>
</dbReference>
<feature type="region of interest" description="Disordered" evidence="7">
    <location>
        <begin position="1240"/>
        <end position="1283"/>
    </location>
</feature>
<dbReference type="InterPro" id="IPR016024">
    <property type="entry name" value="ARM-type_fold"/>
</dbReference>
<dbReference type="PANTHER" id="PTHR22781">
    <property type="entry name" value="DELTA ADAPTIN-RELATED"/>
    <property type="match status" value="1"/>
</dbReference>
<dbReference type="Pfam" id="PF01602">
    <property type="entry name" value="Adaptin_N"/>
    <property type="match status" value="2"/>
</dbReference>
<feature type="region of interest" description="Disordered" evidence="7">
    <location>
        <begin position="901"/>
        <end position="924"/>
    </location>
</feature>
<organism evidence="9 10">
    <name type="scientific">Schistosoma bovis</name>
    <name type="common">Blood fluke</name>
    <dbReference type="NCBI Taxonomy" id="6184"/>
    <lineage>
        <taxon>Eukaryota</taxon>
        <taxon>Metazoa</taxon>
        <taxon>Spiralia</taxon>
        <taxon>Lophotrochozoa</taxon>
        <taxon>Platyhelminthes</taxon>
        <taxon>Trematoda</taxon>
        <taxon>Digenea</taxon>
        <taxon>Strigeidida</taxon>
        <taxon>Schistosomatoidea</taxon>
        <taxon>Schistosomatidae</taxon>
        <taxon>Schistosoma</taxon>
    </lineage>
</organism>
<dbReference type="GO" id="GO:0048490">
    <property type="term" value="P:anterograde synaptic vesicle transport"/>
    <property type="evidence" value="ECO:0007669"/>
    <property type="project" value="TreeGrafter"/>
</dbReference>
<comment type="subcellular location">
    <subcellularLocation>
        <location evidence="1">Endomembrane system</location>
    </subcellularLocation>
</comment>
<comment type="similarity">
    <text evidence="2">Belongs to the adaptor complexes large subunit family.</text>
</comment>
<dbReference type="GO" id="GO:0030123">
    <property type="term" value="C:AP-3 adaptor complex"/>
    <property type="evidence" value="ECO:0007669"/>
    <property type="project" value="InterPro"/>
</dbReference>
<dbReference type="GO" id="GO:0006896">
    <property type="term" value="P:Golgi to vacuole transport"/>
    <property type="evidence" value="ECO:0007669"/>
    <property type="project" value="TreeGrafter"/>
</dbReference>
<dbReference type="GO" id="GO:0006623">
    <property type="term" value="P:protein targeting to vacuole"/>
    <property type="evidence" value="ECO:0007669"/>
    <property type="project" value="TreeGrafter"/>
</dbReference>
<feature type="region of interest" description="Disordered" evidence="7">
    <location>
        <begin position="1133"/>
        <end position="1191"/>
    </location>
</feature>
<feature type="compositionally biased region" description="Basic residues" evidence="7">
    <location>
        <begin position="1334"/>
        <end position="1345"/>
    </location>
</feature>